<name>A0A285VQ49_9MICO</name>
<accession>A0A285VQ49</accession>
<proteinExistence type="predicted"/>
<reference evidence="2" key="1">
    <citation type="submission" date="2017-08" db="EMBL/GenBank/DDBJ databases">
        <authorList>
            <person name="Varghese N."/>
            <person name="Submissions S."/>
        </authorList>
    </citation>
    <scope>NUCLEOTIDE SEQUENCE [LARGE SCALE GENOMIC DNA]</scope>
    <source>
        <strain evidence="2">USBA17B2</strain>
    </source>
</reference>
<evidence type="ECO:0000313" key="2">
    <source>
        <dbReference type="Proteomes" id="UP000219688"/>
    </source>
</evidence>
<protein>
    <submittedName>
        <fullName evidence="1">Uncharacterized protein</fullName>
    </submittedName>
</protein>
<dbReference type="Proteomes" id="UP000219688">
    <property type="component" value="Unassembled WGS sequence"/>
</dbReference>
<sequence length="84" mass="9243">MLFGCLDGELAMESFTDTEIELARVGARGQWVWDRLTVSVQVFNDLVHQIARAVQGLVLSCCQQDKAGSSRQVATNSWSPRATS</sequence>
<evidence type="ECO:0000313" key="1">
    <source>
        <dbReference type="EMBL" id="SOC56083.1"/>
    </source>
</evidence>
<organism evidence="1 2">
    <name type="scientific">Ornithinimicrobium cerasi</name>
    <dbReference type="NCBI Taxonomy" id="2248773"/>
    <lineage>
        <taxon>Bacteria</taxon>
        <taxon>Bacillati</taxon>
        <taxon>Actinomycetota</taxon>
        <taxon>Actinomycetes</taxon>
        <taxon>Micrococcales</taxon>
        <taxon>Ornithinimicrobiaceae</taxon>
        <taxon>Ornithinimicrobium</taxon>
    </lineage>
</organism>
<keyword evidence="2" id="KW-1185">Reference proteome</keyword>
<dbReference type="EMBL" id="OBQK01000006">
    <property type="protein sequence ID" value="SOC56083.1"/>
    <property type="molecule type" value="Genomic_DNA"/>
</dbReference>
<gene>
    <name evidence="1" type="ORF">SAMN05421879_106195</name>
</gene>
<dbReference type="AlphaFoldDB" id="A0A285VQ49"/>